<dbReference type="Pfam" id="PF02635">
    <property type="entry name" value="DsrE"/>
    <property type="match status" value="1"/>
</dbReference>
<comment type="caution">
    <text evidence="1">The sequence shown here is derived from an EMBL/GenBank/DDBJ whole genome shotgun (WGS) entry which is preliminary data.</text>
</comment>
<organism evidence="1 2">
    <name type="scientific">Candidatus Nitronereus thalassa</name>
    <dbReference type="NCBI Taxonomy" id="3020898"/>
    <lineage>
        <taxon>Bacteria</taxon>
        <taxon>Pseudomonadati</taxon>
        <taxon>Nitrospirota</taxon>
        <taxon>Nitrospiria</taxon>
        <taxon>Nitrospirales</taxon>
        <taxon>Nitrospiraceae</taxon>
        <taxon>Candidatus Nitronereus</taxon>
    </lineage>
</organism>
<dbReference type="RefSeq" id="WP_313834482.1">
    <property type="nucleotide sequence ID" value="NZ_JAQOUE010000002.1"/>
</dbReference>
<keyword evidence="2" id="KW-1185">Reference proteome</keyword>
<protein>
    <submittedName>
        <fullName evidence="1">DsrE family protein</fullName>
    </submittedName>
</protein>
<dbReference type="SUPFAM" id="SSF75169">
    <property type="entry name" value="DsrEFH-like"/>
    <property type="match status" value="1"/>
</dbReference>
<evidence type="ECO:0000313" key="1">
    <source>
        <dbReference type="EMBL" id="MDT7043896.1"/>
    </source>
</evidence>
<dbReference type="EMBL" id="JAQOUE010000002">
    <property type="protein sequence ID" value="MDT7043896.1"/>
    <property type="molecule type" value="Genomic_DNA"/>
</dbReference>
<proteinExistence type="predicted"/>
<dbReference type="Gene3D" id="3.40.1260.10">
    <property type="entry name" value="DsrEFH-like"/>
    <property type="match status" value="1"/>
</dbReference>
<sequence>MSKTLKTCFTSSLIFAAALTLSIGLPMGHDVAWAKEKVKVLYHVDGKDIATATYALALINKHIEAEGGPDNIDVKLIVHGPALELFKEESVDPELKAKLKAAMDKGADAEMCQVSMKLFGTPLEKLVAGFQPTEHPVAVKRIADLQQQGYIYIKP</sequence>
<accession>A0ABU3KBU0</accession>
<dbReference type="InterPro" id="IPR027396">
    <property type="entry name" value="DsrEFH-like"/>
</dbReference>
<dbReference type="Proteomes" id="UP001250932">
    <property type="component" value="Unassembled WGS sequence"/>
</dbReference>
<name>A0ABU3KBU0_9BACT</name>
<dbReference type="PANTHER" id="PTHR37691:SF1">
    <property type="entry name" value="BLR3518 PROTEIN"/>
    <property type="match status" value="1"/>
</dbReference>
<evidence type="ECO:0000313" key="2">
    <source>
        <dbReference type="Proteomes" id="UP001250932"/>
    </source>
</evidence>
<dbReference type="InterPro" id="IPR003787">
    <property type="entry name" value="Sulphur_relay_DsrE/F-like"/>
</dbReference>
<gene>
    <name evidence="1" type="ORF">PPG34_16210</name>
</gene>
<dbReference type="PANTHER" id="PTHR37691">
    <property type="entry name" value="BLR3518 PROTEIN"/>
    <property type="match status" value="1"/>
</dbReference>
<reference evidence="1 2" key="1">
    <citation type="journal article" date="2023" name="ISME J.">
        <title>Cultivation and genomic characterization of novel and ubiquitous marine nitrite-oxidizing bacteria from the Nitrospirales.</title>
        <authorList>
            <person name="Mueller A.J."/>
            <person name="Daebeler A."/>
            <person name="Herbold C.W."/>
            <person name="Kirkegaard R.H."/>
            <person name="Daims H."/>
        </authorList>
    </citation>
    <scope>NUCLEOTIDE SEQUENCE [LARGE SCALE GENOMIC DNA]</scope>
    <source>
        <strain evidence="1 2">EB</strain>
    </source>
</reference>